<evidence type="ECO:0000313" key="10">
    <source>
        <dbReference type="EMBL" id="EKE39139.1"/>
    </source>
</evidence>
<dbReference type="FunFam" id="3.60.21.10:FF:000071">
    <property type="entry name" value="Serine/threonine-protein phosphatase"/>
    <property type="match status" value="1"/>
</dbReference>
<reference evidence="10 11" key="1">
    <citation type="submission" date="2011-11" db="EMBL/GenBank/DDBJ databases">
        <authorList>
            <person name="Hannick L."/>
            <person name="Karamycheva S."/>
            <person name="Lorenzi H."/>
            <person name="Caler E."/>
        </authorList>
    </citation>
    <scope>NUCLEOTIDE SEQUENCE [LARGE SCALE GENOMIC DNA]</scope>
    <source>
        <strain evidence="10 11">P19</strain>
    </source>
</reference>
<evidence type="ECO:0000256" key="7">
    <source>
        <dbReference type="ARBA" id="ARBA00048336"/>
    </source>
</evidence>
<dbReference type="GO" id="GO:0046872">
    <property type="term" value="F:metal ion binding"/>
    <property type="evidence" value="ECO:0007669"/>
    <property type="project" value="UniProtKB-KW"/>
</dbReference>
<dbReference type="VEuPathDB" id="AmoebaDB:ENU1_140450"/>
<keyword evidence="4" id="KW-0904">Protein phosphatase</keyword>
<dbReference type="PRINTS" id="PR00114">
    <property type="entry name" value="STPHPHTASE"/>
</dbReference>
<dbReference type="AlphaFoldDB" id="K2H9A9"/>
<dbReference type="PROSITE" id="PS00125">
    <property type="entry name" value="SER_THR_PHOSPHATASE"/>
    <property type="match status" value="1"/>
</dbReference>
<dbReference type="SUPFAM" id="SSF56300">
    <property type="entry name" value="Metallo-dependent phosphatases"/>
    <property type="match status" value="1"/>
</dbReference>
<keyword evidence="3 8" id="KW-0378">Hydrolase</keyword>
<feature type="domain" description="Serine/threonine specific protein phosphatases" evidence="9">
    <location>
        <begin position="127"/>
        <end position="132"/>
    </location>
</feature>
<gene>
    <name evidence="10" type="ORF">ENU1_140450</name>
</gene>
<dbReference type="InterPro" id="IPR006186">
    <property type="entry name" value="Ser/Thr-sp_prot-phosphatase"/>
</dbReference>
<sequence>MAQRGKLMVPITSFIPDIDQLIVDIFNSRYNKPSIIPATTIYYLCQQIRTILLSSCSHLLLEGPIIVVGDIHGQLYDLLRIFLREGYPGEINYLFLGDYVDRGKYGVEVLCLLYALKIKYPDNIHFIRGNHECAYMNRLFGFQNECLIKYGDLLVWNAFVSTFNVYPFSAVINKKMLCVHGGLSPYLQRIDQLKRISRPTDIPWDGMLCDLVWSDFNSTSSGFVENVKRGISVVFGKKTLETFLEENNLTTLIRGHSFVNGIDIKMPCISIFSASFYQGKFMNSCGVLKIDEKSLIDIHLFNDITHKEITKKLKKDKKEKLKRKSLKLNLPNNTTETVVIKQTSEVQSSTTSQSENSALKSNKNRNKKIVVVKNYELSKLDESTDSNDTSSQHNF</sequence>
<dbReference type="Pfam" id="PF00149">
    <property type="entry name" value="Metallophos"/>
    <property type="match status" value="1"/>
</dbReference>
<dbReference type="GO" id="GO:0005737">
    <property type="term" value="C:cytoplasm"/>
    <property type="evidence" value="ECO:0007669"/>
    <property type="project" value="TreeGrafter"/>
</dbReference>
<evidence type="ECO:0000256" key="3">
    <source>
        <dbReference type="ARBA" id="ARBA00022801"/>
    </source>
</evidence>
<dbReference type="EC" id="3.1.3.16" evidence="8"/>
<dbReference type="PANTHER" id="PTHR11668:SF300">
    <property type="entry name" value="SERINE_THREONINE-PROTEIN PHOSPHATASE"/>
    <property type="match status" value="1"/>
</dbReference>
<dbReference type="PANTHER" id="PTHR11668">
    <property type="entry name" value="SERINE/THREONINE PROTEIN PHOSPHATASE"/>
    <property type="match status" value="1"/>
</dbReference>
<dbReference type="OrthoDB" id="28354at2759"/>
<proteinExistence type="inferred from homology"/>
<dbReference type="GO" id="GO:0005634">
    <property type="term" value="C:nucleus"/>
    <property type="evidence" value="ECO:0007669"/>
    <property type="project" value="TreeGrafter"/>
</dbReference>
<evidence type="ECO:0000313" key="11">
    <source>
        <dbReference type="Proteomes" id="UP000006769"/>
    </source>
</evidence>
<dbReference type="InterPro" id="IPR004843">
    <property type="entry name" value="Calcineurin-like_PHP"/>
</dbReference>
<name>K2H9A9_ENTNP</name>
<dbReference type="GeneID" id="20074697"/>
<comment type="cofactor">
    <cofactor evidence="1">
        <name>Mn(2+)</name>
        <dbReference type="ChEBI" id="CHEBI:29035"/>
    </cofactor>
</comment>
<evidence type="ECO:0000256" key="5">
    <source>
        <dbReference type="ARBA" id="ARBA00023211"/>
    </source>
</evidence>
<dbReference type="SMART" id="SM00156">
    <property type="entry name" value="PP2Ac"/>
    <property type="match status" value="1"/>
</dbReference>
<dbReference type="GO" id="GO:0004722">
    <property type="term" value="F:protein serine/threonine phosphatase activity"/>
    <property type="evidence" value="ECO:0007669"/>
    <property type="project" value="UniProtKB-EC"/>
</dbReference>
<accession>K2H9A9</accession>
<dbReference type="InterPro" id="IPR029052">
    <property type="entry name" value="Metallo-depent_PP-like"/>
</dbReference>
<evidence type="ECO:0000256" key="1">
    <source>
        <dbReference type="ARBA" id="ARBA00001936"/>
    </source>
</evidence>
<comment type="catalytic activity">
    <reaction evidence="7 8">
        <text>O-phospho-L-threonyl-[protein] + H2O = L-threonyl-[protein] + phosphate</text>
        <dbReference type="Rhea" id="RHEA:47004"/>
        <dbReference type="Rhea" id="RHEA-COMP:11060"/>
        <dbReference type="Rhea" id="RHEA-COMP:11605"/>
        <dbReference type="ChEBI" id="CHEBI:15377"/>
        <dbReference type="ChEBI" id="CHEBI:30013"/>
        <dbReference type="ChEBI" id="CHEBI:43474"/>
        <dbReference type="ChEBI" id="CHEBI:61977"/>
        <dbReference type="EC" id="3.1.3.16"/>
    </reaction>
</comment>
<comment type="catalytic activity">
    <reaction evidence="6">
        <text>O-phospho-L-seryl-[protein] + H2O = L-seryl-[protein] + phosphate</text>
        <dbReference type="Rhea" id="RHEA:20629"/>
        <dbReference type="Rhea" id="RHEA-COMP:9863"/>
        <dbReference type="Rhea" id="RHEA-COMP:11604"/>
        <dbReference type="ChEBI" id="CHEBI:15377"/>
        <dbReference type="ChEBI" id="CHEBI:29999"/>
        <dbReference type="ChEBI" id="CHEBI:43474"/>
        <dbReference type="ChEBI" id="CHEBI:83421"/>
        <dbReference type="EC" id="3.1.3.16"/>
    </reaction>
</comment>
<evidence type="ECO:0000256" key="4">
    <source>
        <dbReference type="ARBA" id="ARBA00022912"/>
    </source>
</evidence>
<evidence type="ECO:0000256" key="6">
    <source>
        <dbReference type="ARBA" id="ARBA00047761"/>
    </source>
</evidence>
<organism evidence="10 11">
    <name type="scientific">Entamoeba nuttalli (strain P19)</name>
    <name type="common">Amoeba</name>
    <dbReference type="NCBI Taxonomy" id="1076696"/>
    <lineage>
        <taxon>Eukaryota</taxon>
        <taxon>Amoebozoa</taxon>
        <taxon>Evosea</taxon>
        <taxon>Archamoebae</taxon>
        <taxon>Mastigamoebida</taxon>
        <taxon>Entamoebidae</taxon>
        <taxon>Entamoeba</taxon>
    </lineage>
</organism>
<keyword evidence="2" id="KW-0479">Metal-binding</keyword>
<dbReference type="OMA" id="MENRSEK"/>
<evidence type="ECO:0000256" key="8">
    <source>
        <dbReference type="RuleBase" id="RU004273"/>
    </source>
</evidence>
<dbReference type="RefSeq" id="XP_008858520.1">
    <property type="nucleotide sequence ID" value="XM_008860298.1"/>
</dbReference>
<dbReference type="Proteomes" id="UP000006769">
    <property type="component" value="Unassembled WGS sequence"/>
</dbReference>
<dbReference type="InterPro" id="IPR050341">
    <property type="entry name" value="PP1_catalytic_subunit"/>
</dbReference>
<dbReference type="Gene3D" id="3.60.21.10">
    <property type="match status" value="1"/>
</dbReference>
<dbReference type="EMBL" id="JH927898">
    <property type="protein sequence ID" value="EKE39139.1"/>
    <property type="molecule type" value="Genomic_DNA"/>
</dbReference>
<keyword evidence="5" id="KW-0464">Manganese</keyword>
<evidence type="ECO:0000256" key="2">
    <source>
        <dbReference type="ARBA" id="ARBA00022723"/>
    </source>
</evidence>
<protein>
    <recommendedName>
        <fullName evidence="8">Serine/threonine-protein phosphatase</fullName>
        <ecNumber evidence="8">3.1.3.16</ecNumber>
    </recommendedName>
</protein>
<evidence type="ECO:0000259" key="9">
    <source>
        <dbReference type="PROSITE" id="PS00125"/>
    </source>
</evidence>
<comment type="similarity">
    <text evidence="8">Belongs to the PPP phosphatase family.</text>
</comment>